<dbReference type="AlphaFoldDB" id="A0A418YDY8"/>
<dbReference type="RefSeq" id="WP_119910967.1">
    <property type="nucleotide sequence ID" value="NZ_QZCH01000014.1"/>
</dbReference>
<accession>A0A418YDY8</accession>
<dbReference type="Proteomes" id="UP000283255">
    <property type="component" value="Unassembled WGS sequence"/>
</dbReference>
<feature type="compositionally biased region" description="Low complexity" evidence="1">
    <location>
        <begin position="57"/>
        <end position="74"/>
    </location>
</feature>
<gene>
    <name evidence="2" type="ORF">D1Z90_11800</name>
</gene>
<evidence type="ECO:0000313" key="3">
    <source>
        <dbReference type="Proteomes" id="UP000283255"/>
    </source>
</evidence>
<proteinExistence type="predicted"/>
<sequence>MQDEMQQIATRQKQIKQDIQQQLNRTNALEQDLANKLGISVGQLKRQLADKSYSGKTTQDQAQAQAQKWLATQQPKKATRRPPRNRVMI</sequence>
<organism evidence="2 3">
    <name type="scientific">Motilimonas pumila</name>
    <dbReference type="NCBI Taxonomy" id="2303987"/>
    <lineage>
        <taxon>Bacteria</taxon>
        <taxon>Pseudomonadati</taxon>
        <taxon>Pseudomonadota</taxon>
        <taxon>Gammaproteobacteria</taxon>
        <taxon>Alteromonadales</taxon>
        <taxon>Alteromonadales genera incertae sedis</taxon>
        <taxon>Motilimonas</taxon>
    </lineage>
</organism>
<keyword evidence="3" id="KW-1185">Reference proteome</keyword>
<feature type="compositionally biased region" description="Basic residues" evidence="1">
    <location>
        <begin position="77"/>
        <end position="89"/>
    </location>
</feature>
<comment type="caution">
    <text evidence="2">The sequence shown here is derived from an EMBL/GenBank/DDBJ whole genome shotgun (WGS) entry which is preliminary data.</text>
</comment>
<protein>
    <submittedName>
        <fullName evidence="2">Uncharacterized protein</fullName>
    </submittedName>
</protein>
<feature type="region of interest" description="Disordered" evidence="1">
    <location>
        <begin position="50"/>
        <end position="89"/>
    </location>
</feature>
<evidence type="ECO:0000256" key="1">
    <source>
        <dbReference type="SAM" id="MobiDB-lite"/>
    </source>
</evidence>
<dbReference type="EMBL" id="QZCH01000014">
    <property type="protein sequence ID" value="RJG42766.1"/>
    <property type="molecule type" value="Genomic_DNA"/>
</dbReference>
<reference evidence="2 3" key="1">
    <citation type="submission" date="2018-09" db="EMBL/GenBank/DDBJ databases">
        <authorList>
            <person name="Wang F."/>
        </authorList>
    </citation>
    <scope>NUCLEOTIDE SEQUENCE [LARGE SCALE GENOMIC DNA]</scope>
    <source>
        <strain evidence="2 3">PLHSC7-2</strain>
    </source>
</reference>
<evidence type="ECO:0000313" key="2">
    <source>
        <dbReference type="EMBL" id="RJG42766.1"/>
    </source>
</evidence>
<name>A0A418YDY8_9GAMM</name>
<reference evidence="2 3" key="2">
    <citation type="submission" date="2019-01" db="EMBL/GenBank/DDBJ databases">
        <title>Motilimonas pumilus sp. nov., isolated from the gut of sea cucumber (Apostichopus japonicus).</title>
        <authorList>
            <person name="Wang F.-Q."/>
            <person name="Ren L.-H."/>
            <person name="Lin Y.-W."/>
            <person name="Sun G.-H."/>
            <person name="Du Z.-J."/>
            <person name="Zhao J.-X."/>
            <person name="Liu X.-J."/>
            <person name="Liu L.-J."/>
        </authorList>
    </citation>
    <scope>NUCLEOTIDE SEQUENCE [LARGE SCALE GENOMIC DNA]</scope>
    <source>
        <strain evidence="2 3">PLHSC7-2</strain>
    </source>
</reference>